<evidence type="ECO:0000313" key="1">
    <source>
        <dbReference type="EMBL" id="AIZ56808.1"/>
    </source>
</evidence>
<proteinExistence type="predicted"/>
<dbReference type="KEGG" id="mear:Mpt1_c09330"/>
<name>A0A0A7LCS6_9ARCH</name>
<dbReference type="AlphaFoldDB" id="A0A0A7LCS6"/>
<gene>
    <name evidence="1" type="ORF">Mpt1_c09330</name>
</gene>
<dbReference type="OrthoDB" id="53091at2157"/>
<dbReference type="Proteomes" id="UP000030787">
    <property type="component" value="Chromosome"/>
</dbReference>
<dbReference type="HOGENOM" id="CLU_1792219_0_0_2"/>
<dbReference type="RefSeq" id="WP_048112623.1">
    <property type="nucleotide sequence ID" value="NZ_CP010070.1"/>
</dbReference>
<keyword evidence="2" id="KW-1185">Reference proteome</keyword>
<protein>
    <submittedName>
        <fullName evidence="1">Uncharacterized protein</fullName>
    </submittedName>
</protein>
<accession>A0A0A7LCS6</accession>
<reference evidence="1 2" key="1">
    <citation type="journal article" date="2014" name="Appl. Environ. Microbiol.">
        <title>Comparative Genome Analysis of 'Candidatus Methanoplasma termitum' Indicates a New Mode of Energy Metabolism in the Seventh Order of Methanogens.</title>
        <authorList>
            <person name="Lang K."/>
            <person name="Schuldes J."/>
            <person name="Klingl A."/>
            <person name="Poehlein A."/>
            <person name="Daniel R."/>
            <person name="Brune A."/>
        </authorList>
    </citation>
    <scope>NUCLEOTIDE SEQUENCE [LARGE SCALE GENOMIC DNA]</scope>
    <source>
        <strain evidence="2">Mpt1</strain>
    </source>
</reference>
<dbReference type="EMBL" id="CP010070">
    <property type="protein sequence ID" value="AIZ56808.1"/>
    <property type="molecule type" value="Genomic_DNA"/>
</dbReference>
<evidence type="ECO:0000313" key="2">
    <source>
        <dbReference type="Proteomes" id="UP000030787"/>
    </source>
</evidence>
<sequence>MWKILGMDAIYIDIPYATKNRLMELAGDGDKEKKFKEFMEQSEIMFLINGETEESSFFITVPDELTPDDIQLMADVILEIAKTIEFPFISASDREQRYKVIINNNKEPELIGLNKTPGMSSVEVFKPIIRALDGRGRANAEPRGHYK</sequence>
<dbReference type="GeneID" id="24818595"/>
<organism evidence="1 2">
    <name type="scientific">Candidatus Methanoplasma termitum</name>
    <dbReference type="NCBI Taxonomy" id="1577791"/>
    <lineage>
        <taxon>Archaea</taxon>
        <taxon>Methanobacteriati</taxon>
        <taxon>Thermoplasmatota</taxon>
        <taxon>Thermoplasmata</taxon>
        <taxon>Methanomassiliicoccales</taxon>
        <taxon>Methanomassiliicoccaceae</taxon>
        <taxon>Candidatus Methanoplasma</taxon>
    </lineage>
</organism>